<dbReference type="GO" id="GO:0019150">
    <property type="term" value="F:D-ribulokinase activity"/>
    <property type="evidence" value="ECO:0007669"/>
    <property type="project" value="TreeGrafter"/>
</dbReference>
<evidence type="ECO:0000256" key="4">
    <source>
        <dbReference type="SAM" id="MobiDB-lite"/>
    </source>
</evidence>
<organism evidence="5 6">
    <name type="scientific">Panicum virgatum</name>
    <name type="common">Blackwell switchgrass</name>
    <dbReference type="NCBI Taxonomy" id="38727"/>
    <lineage>
        <taxon>Eukaryota</taxon>
        <taxon>Viridiplantae</taxon>
        <taxon>Streptophyta</taxon>
        <taxon>Embryophyta</taxon>
        <taxon>Tracheophyta</taxon>
        <taxon>Spermatophyta</taxon>
        <taxon>Magnoliopsida</taxon>
        <taxon>Liliopsida</taxon>
        <taxon>Poales</taxon>
        <taxon>Poaceae</taxon>
        <taxon>PACMAD clade</taxon>
        <taxon>Panicoideae</taxon>
        <taxon>Panicodae</taxon>
        <taxon>Paniceae</taxon>
        <taxon>Panicinae</taxon>
        <taxon>Panicum</taxon>
        <taxon>Panicum sect. Hiantes</taxon>
    </lineage>
</organism>
<sequence length="341" mass="35827">MVPALALSVEPLARRHHHPAIRGFRRGQGHAATLSARITMLSRQDPPGGGGGGGAAGGTPLYLGIDFGTSGARYSLIDRKGAVHSEGKRAYSPPVGGGGAGWASSWRAALFQLLGDIPPAHRPSISSISIDGTSATALIVDSETGELLAGPFLYNESFPDALPAVEAVAPANHTVCSASSTLCKLVSWWNTAGAGGGAGSAVLMHQSDWLLWLLHGRYGVSDYNNALKVGYDPAADAYPSWLMAQPYSRLLPPSVMVPGAPIAAVRDDVRSQALRGVRRLHRHDGQHRSVPGGARRRAGAGGDVAGLDAGGEARERGPRGRREVRRVQPPLGRRVARRRRV</sequence>
<dbReference type="GO" id="GO:0005829">
    <property type="term" value="C:cytosol"/>
    <property type="evidence" value="ECO:0007669"/>
    <property type="project" value="TreeGrafter"/>
</dbReference>
<dbReference type="Gene3D" id="3.30.420.40">
    <property type="match status" value="1"/>
</dbReference>
<feature type="region of interest" description="Disordered" evidence="4">
    <location>
        <begin position="282"/>
        <end position="341"/>
    </location>
</feature>
<evidence type="ECO:0000256" key="1">
    <source>
        <dbReference type="ARBA" id="ARBA00009156"/>
    </source>
</evidence>
<dbReference type="GO" id="GO:0004856">
    <property type="term" value="F:D-xylulokinase activity"/>
    <property type="evidence" value="ECO:0007669"/>
    <property type="project" value="TreeGrafter"/>
</dbReference>
<dbReference type="EMBL" id="CM029039">
    <property type="protein sequence ID" value="KAG2641487.1"/>
    <property type="molecule type" value="Genomic_DNA"/>
</dbReference>
<evidence type="ECO:0000256" key="2">
    <source>
        <dbReference type="ARBA" id="ARBA00022679"/>
    </source>
</evidence>
<dbReference type="Proteomes" id="UP000823388">
    <property type="component" value="Chromosome 2K"/>
</dbReference>
<dbReference type="GO" id="GO:0005997">
    <property type="term" value="P:xylulose metabolic process"/>
    <property type="evidence" value="ECO:0007669"/>
    <property type="project" value="TreeGrafter"/>
</dbReference>
<protein>
    <recommendedName>
        <fullName evidence="7">Carbohydrate kinase FGGY N-terminal domain-containing protein</fullName>
    </recommendedName>
</protein>
<evidence type="ECO:0000313" key="6">
    <source>
        <dbReference type="Proteomes" id="UP000823388"/>
    </source>
</evidence>
<comment type="similarity">
    <text evidence="1">Belongs to the FGGY kinase family.</text>
</comment>
<dbReference type="AlphaFoldDB" id="A0A8T0W4G9"/>
<dbReference type="PANTHER" id="PTHR10196">
    <property type="entry name" value="SUGAR KINASE"/>
    <property type="match status" value="1"/>
</dbReference>
<accession>A0A8T0W4G9</accession>
<feature type="compositionally biased region" description="Basic and acidic residues" evidence="4">
    <location>
        <begin position="311"/>
        <end position="321"/>
    </location>
</feature>
<keyword evidence="3" id="KW-0418">Kinase</keyword>
<gene>
    <name evidence="5" type="ORF">PVAP13_2KG230300</name>
</gene>
<reference evidence="5" key="1">
    <citation type="submission" date="2020-05" db="EMBL/GenBank/DDBJ databases">
        <title>WGS assembly of Panicum virgatum.</title>
        <authorList>
            <person name="Lovell J.T."/>
            <person name="Jenkins J."/>
            <person name="Shu S."/>
            <person name="Juenger T.E."/>
            <person name="Schmutz J."/>
        </authorList>
    </citation>
    <scope>NUCLEOTIDE SEQUENCE</scope>
    <source>
        <strain evidence="5">AP13</strain>
    </source>
</reference>
<evidence type="ECO:0000313" key="5">
    <source>
        <dbReference type="EMBL" id="KAG2641487.1"/>
    </source>
</evidence>
<dbReference type="FunFam" id="3.30.420.40:FF:000220">
    <property type="entry name" value="D-ribulose kinase"/>
    <property type="match status" value="1"/>
</dbReference>
<evidence type="ECO:0008006" key="7">
    <source>
        <dbReference type="Google" id="ProtNLM"/>
    </source>
</evidence>
<keyword evidence="2" id="KW-0808">Transferase</keyword>
<dbReference type="InterPro" id="IPR043129">
    <property type="entry name" value="ATPase_NBD"/>
</dbReference>
<proteinExistence type="inferred from homology"/>
<evidence type="ECO:0000256" key="3">
    <source>
        <dbReference type="ARBA" id="ARBA00022777"/>
    </source>
</evidence>
<dbReference type="PANTHER" id="PTHR10196:SF80">
    <property type="entry name" value="D-RIBULOSE KINASE"/>
    <property type="match status" value="1"/>
</dbReference>
<keyword evidence="6" id="KW-1185">Reference proteome</keyword>
<comment type="caution">
    <text evidence="5">The sequence shown here is derived from an EMBL/GenBank/DDBJ whole genome shotgun (WGS) entry which is preliminary data.</text>
</comment>
<name>A0A8T0W4G9_PANVG</name>
<dbReference type="SUPFAM" id="SSF53067">
    <property type="entry name" value="Actin-like ATPase domain"/>
    <property type="match status" value="1"/>
</dbReference>